<feature type="region of interest" description="Disordered" evidence="1">
    <location>
        <begin position="91"/>
        <end position="119"/>
    </location>
</feature>
<evidence type="ECO:0000256" key="1">
    <source>
        <dbReference type="SAM" id="MobiDB-lite"/>
    </source>
</evidence>
<feature type="region of interest" description="Disordered" evidence="1">
    <location>
        <begin position="185"/>
        <end position="210"/>
    </location>
</feature>
<feature type="region of interest" description="Disordered" evidence="1">
    <location>
        <begin position="1"/>
        <end position="42"/>
    </location>
</feature>
<name>A0A285CVM9_9RHOB</name>
<dbReference type="Proteomes" id="UP000219467">
    <property type="component" value="Unassembled WGS sequence"/>
</dbReference>
<keyword evidence="4" id="KW-1185">Reference proteome</keyword>
<sequence length="210" mass="21795">MAHSFLSDRGRTGARSGSVMTGGRKAEPDARTAALKSMATGSAQVQALHALTDRAAVQRAGLEEEEPLQGHAIQRAGPEEEEPLQGHALQAAGQDGKTALQAMPDSPAGGLPAGLRSGIESLSGQSMEGVRVHRNSAQPARVGAHAFAQGHDIHLAPGQDHHLPHEAWHVVQQAAGRVAPTTEVAGVPVNDSPALEQEADRMGAKAARRT</sequence>
<protein>
    <submittedName>
        <fullName evidence="3">Uncharacterized protein DUF4157</fullName>
    </submittedName>
</protein>
<dbReference type="InterPro" id="IPR025295">
    <property type="entry name" value="eCIS_core_dom"/>
</dbReference>
<evidence type="ECO:0000259" key="2">
    <source>
        <dbReference type="Pfam" id="PF13699"/>
    </source>
</evidence>
<proteinExistence type="predicted"/>
<evidence type="ECO:0000313" key="3">
    <source>
        <dbReference type="EMBL" id="SNX71086.1"/>
    </source>
</evidence>
<reference evidence="4" key="1">
    <citation type="submission" date="2017-08" db="EMBL/GenBank/DDBJ databases">
        <authorList>
            <person name="Varghese N."/>
            <person name="Submissions S."/>
        </authorList>
    </citation>
    <scope>NUCLEOTIDE SEQUENCE [LARGE SCALE GENOMIC DNA]</scope>
    <source>
        <strain evidence="4">JA234</strain>
    </source>
</reference>
<feature type="domain" description="eCIS core" evidence="2">
    <location>
        <begin position="111"/>
        <end position="176"/>
    </location>
</feature>
<dbReference type="RefSeq" id="WP_204840004.1">
    <property type="nucleotide sequence ID" value="NZ_OAOQ01000008.1"/>
</dbReference>
<evidence type="ECO:0000313" key="4">
    <source>
        <dbReference type="Proteomes" id="UP000219467"/>
    </source>
</evidence>
<feature type="compositionally biased region" description="Basic and acidic residues" evidence="1">
    <location>
        <begin position="1"/>
        <end position="11"/>
    </location>
</feature>
<accession>A0A285CVM9</accession>
<organism evidence="3 4">
    <name type="scientific">Cereibacter ovatus</name>
    <dbReference type="NCBI Taxonomy" id="439529"/>
    <lineage>
        <taxon>Bacteria</taxon>
        <taxon>Pseudomonadati</taxon>
        <taxon>Pseudomonadota</taxon>
        <taxon>Alphaproteobacteria</taxon>
        <taxon>Rhodobacterales</taxon>
        <taxon>Paracoccaceae</taxon>
        <taxon>Cereibacter</taxon>
    </lineage>
</organism>
<dbReference type="EMBL" id="OAOQ01000008">
    <property type="protein sequence ID" value="SNX71086.1"/>
    <property type="molecule type" value="Genomic_DNA"/>
</dbReference>
<gene>
    <name evidence="3" type="ORF">SAMN05878503_10839</name>
</gene>
<dbReference type="AlphaFoldDB" id="A0A285CVM9"/>
<dbReference type="Pfam" id="PF13699">
    <property type="entry name" value="eCIS_core"/>
    <property type="match status" value="1"/>
</dbReference>